<dbReference type="CDD" id="cd05782">
    <property type="entry name" value="DNA_polB_like1_exo"/>
    <property type="match status" value="1"/>
</dbReference>
<name>Q0EWX6_9PROT</name>
<dbReference type="InterPro" id="IPR036397">
    <property type="entry name" value="RNaseH_sf"/>
</dbReference>
<evidence type="ECO:0000313" key="3">
    <source>
        <dbReference type="Proteomes" id="UP000005297"/>
    </source>
</evidence>
<dbReference type="SUPFAM" id="SSF53098">
    <property type="entry name" value="Ribonuclease H-like"/>
    <property type="match status" value="1"/>
</dbReference>
<dbReference type="GO" id="GO:0003676">
    <property type="term" value="F:nucleic acid binding"/>
    <property type="evidence" value="ECO:0007669"/>
    <property type="project" value="InterPro"/>
</dbReference>
<evidence type="ECO:0000259" key="1">
    <source>
        <dbReference type="Pfam" id="PF10108"/>
    </source>
</evidence>
<dbReference type="Proteomes" id="UP000005297">
    <property type="component" value="Unassembled WGS sequence"/>
</dbReference>
<dbReference type="STRING" id="314344.AL013_07280"/>
<proteinExistence type="predicted"/>
<sequence>MRRDVIVFDIETVVDADAARRLLHLPELTDSEARDALSDYFLEKTDGRNDFPRQPFHQIVAISYGHLIREPGEQGQELIIRQLASGGTKESSEKDLLDGFLQLIETRAPQLVSFNGRGFDVPVLKYRAMAHDLSCPRWFSEGDKWNNYDTRYSPTYHCDLLEVLSDFGASARCSMDEVAAALNLPGKLDTSGGEVREMFESGQIEAIRNYCETDVLSTMLIFLRHQLFSGALSTGAYQRASLGIRHYLEGECGERPHLNEYLQAWPE</sequence>
<organism evidence="2 3">
    <name type="scientific">Mariprofundus ferrooxydans PV-1</name>
    <dbReference type="NCBI Taxonomy" id="314345"/>
    <lineage>
        <taxon>Bacteria</taxon>
        <taxon>Pseudomonadati</taxon>
        <taxon>Pseudomonadota</taxon>
        <taxon>Candidatius Mariprofundia</taxon>
        <taxon>Mariprofundales</taxon>
        <taxon>Mariprofundaceae</taxon>
        <taxon>Mariprofundus</taxon>
    </lineage>
</organism>
<keyword evidence="3" id="KW-1185">Reference proteome</keyword>
<dbReference type="Pfam" id="PF10108">
    <property type="entry name" value="DNA_pol_B_exo2"/>
    <property type="match status" value="1"/>
</dbReference>
<protein>
    <recommendedName>
        <fullName evidence="1">Predicted 3'-5' exonuclease PolB-like domain-containing protein</fullName>
    </recommendedName>
</protein>
<dbReference type="InterPro" id="IPR019288">
    <property type="entry name" value="3'-5'_exonuclease_PolB-like"/>
</dbReference>
<evidence type="ECO:0000313" key="2">
    <source>
        <dbReference type="EMBL" id="EAU53781.1"/>
    </source>
</evidence>
<dbReference type="OrthoDB" id="13288at2"/>
<dbReference type="HOGENOM" id="CLU_069554_0_0_0"/>
<reference evidence="2 3" key="1">
    <citation type="submission" date="2006-09" db="EMBL/GenBank/DDBJ databases">
        <authorList>
            <person name="Emerson D."/>
            <person name="Ferriera S."/>
            <person name="Johnson J."/>
            <person name="Kravitz S."/>
            <person name="Halpern A."/>
            <person name="Remington K."/>
            <person name="Beeson K."/>
            <person name="Tran B."/>
            <person name="Rogers Y.-H."/>
            <person name="Friedman R."/>
            <person name="Venter J.C."/>
        </authorList>
    </citation>
    <scope>NUCLEOTIDE SEQUENCE [LARGE SCALE GENOMIC DNA]</scope>
    <source>
        <strain evidence="2 3">PV-1</strain>
    </source>
</reference>
<accession>Q0EWX6</accession>
<dbReference type="Gene3D" id="3.30.420.10">
    <property type="entry name" value="Ribonuclease H-like superfamily/Ribonuclease H"/>
    <property type="match status" value="1"/>
</dbReference>
<gene>
    <name evidence="2" type="ORF">SPV1_10124</name>
</gene>
<feature type="domain" description="Predicted 3'-5' exonuclease PolB-like" evidence="1">
    <location>
        <begin position="49"/>
        <end position="265"/>
    </location>
</feature>
<dbReference type="EMBL" id="AATS01000017">
    <property type="protein sequence ID" value="EAU53781.1"/>
    <property type="molecule type" value="Genomic_DNA"/>
</dbReference>
<dbReference type="RefSeq" id="WP_009849544.1">
    <property type="nucleotide sequence ID" value="NZ_DS022294.1"/>
</dbReference>
<dbReference type="eggNOG" id="COG3298">
    <property type="taxonomic scope" value="Bacteria"/>
</dbReference>
<dbReference type="AlphaFoldDB" id="Q0EWX6"/>
<comment type="caution">
    <text evidence="2">The sequence shown here is derived from an EMBL/GenBank/DDBJ whole genome shotgun (WGS) entry which is preliminary data.</text>
</comment>
<dbReference type="InParanoid" id="Q0EWX6"/>
<dbReference type="InterPro" id="IPR012337">
    <property type="entry name" value="RNaseH-like_sf"/>
</dbReference>